<dbReference type="AlphaFoldDB" id="A0A2V3U378"/>
<keyword evidence="2" id="KW-0472">Membrane</keyword>
<dbReference type="Proteomes" id="UP000248021">
    <property type="component" value="Unassembled WGS sequence"/>
</dbReference>
<comment type="caution">
    <text evidence="4">The sequence shown here is derived from an EMBL/GenBank/DDBJ whole genome shotgun (WGS) entry which is preliminary data.</text>
</comment>
<accession>A0A2V3U378</accession>
<dbReference type="EMBL" id="QJJK01000007">
    <property type="protein sequence ID" value="PXW57123.1"/>
    <property type="molecule type" value="Genomic_DNA"/>
</dbReference>
<dbReference type="RefSeq" id="WP_110375745.1">
    <property type="nucleotide sequence ID" value="NZ_JAHBRY010000001.1"/>
</dbReference>
<evidence type="ECO:0000256" key="2">
    <source>
        <dbReference type="SAM" id="Phobius"/>
    </source>
</evidence>
<organism evidence="4 5">
    <name type="scientific">Chelatococcus asaccharovorans</name>
    <dbReference type="NCBI Taxonomy" id="28210"/>
    <lineage>
        <taxon>Bacteria</taxon>
        <taxon>Pseudomonadati</taxon>
        <taxon>Pseudomonadota</taxon>
        <taxon>Alphaproteobacteria</taxon>
        <taxon>Hyphomicrobiales</taxon>
        <taxon>Chelatococcaceae</taxon>
        <taxon>Chelatococcus</taxon>
    </lineage>
</organism>
<evidence type="ECO:0000313" key="5">
    <source>
        <dbReference type="Proteomes" id="UP000248021"/>
    </source>
</evidence>
<keyword evidence="5" id="KW-1185">Reference proteome</keyword>
<evidence type="ECO:0000256" key="1">
    <source>
        <dbReference type="SAM" id="MobiDB-lite"/>
    </source>
</evidence>
<feature type="signal peptide" evidence="3">
    <location>
        <begin position="1"/>
        <end position="37"/>
    </location>
</feature>
<gene>
    <name evidence="4" type="ORF">C7450_107162</name>
</gene>
<keyword evidence="2" id="KW-1133">Transmembrane helix</keyword>
<evidence type="ECO:0000256" key="3">
    <source>
        <dbReference type="SAM" id="SignalP"/>
    </source>
</evidence>
<keyword evidence="2" id="KW-0812">Transmembrane</keyword>
<keyword evidence="3" id="KW-0732">Signal</keyword>
<feature type="region of interest" description="Disordered" evidence="1">
    <location>
        <begin position="47"/>
        <end position="85"/>
    </location>
</feature>
<feature type="chain" id="PRO_5016130125" evidence="3">
    <location>
        <begin position="38"/>
        <end position="146"/>
    </location>
</feature>
<name>A0A2V3U378_9HYPH</name>
<protein>
    <submittedName>
        <fullName evidence="4">Uncharacterized protein</fullName>
    </submittedName>
</protein>
<evidence type="ECO:0000313" key="4">
    <source>
        <dbReference type="EMBL" id="PXW57123.1"/>
    </source>
</evidence>
<feature type="transmembrane region" description="Helical" evidence="2">
    <location>
        <begin position="99"/>
        <end position="120"/>
    </location>
</feature>
<sequence>MTTLSFKSAVSLKTAVVALTLASAALTASSFTSAAYAGPGFGGPGTIAAPGGKGPGGHGGGGHGGGHGGGSGWGGPGKPGPHWGGGYRPHRPGYWGPRGAFYAGLPIAIGIAGATAYASAPDCYRVYRKVFVKGVGRVVRPVTICD</sequence>
<proteinExistence type="predicted"/>
<reference evidence="4 5" key="1">
    <citation type="submission" date="2018-05" db="EMBL/GenBank/DDBJ databases">
        <title>Genomic Encyclopedia of Type Strains, Phase IV (KMG-IV): sequencing the most valuable type-strain genomes for metagenomic binning, comparative biology and taxonomic classification.</title>
        <authorList>
            <person name="Goeker M."/>
        </authorList>
    </citation>
    <scope>NUCLEOTIDE SEQUENCE [LARGE SCALE GENOMIC DNA]</scope>
    <source>
        <strain evidence="4 5">DSM 6462</strain>
    </source>
</reference>